<dbReference type="Proteomes" id="UP001447008">
    <property type="component" value="Unassembled WGS sequence"/>
</dbReference>
<dbReference type="EMBL" id="JBCGCU010000007">
    <property type="protein sequence ID" value="MEM0515365.1"/>
    <property type="molecule type" value="Genomic_DNA"/>
</dbReference>
<evidence type="ECO:0000313" key="3">
    <source>
        <dbReference type="Proteomes" id="UP001447008"/>
    </source>
</evidence>
<accession>A0ABU9MWD1</accession>
<proteinExistence type="predicted"/>
<dbReference type="Pfam" id="PF01882">
    <property type="entry name" value="DUF58"/>
    <property type="match status" value="1"/>
</dbReference>
<dbReference type="PANTHER" id="PTHR33608:SF12">
    <property type="entry name" value="DUF58 DOMAIN-CONTAINING PROTEIN"/>
    <property type="match status" value="1"/>
</dbReference>
<sequence length="328" mass="36993">MARLKSALSVQQWLQQLHSNGHSLALKELTYYKSKTQLLDLAVRKRIRSPHSGQYLAPHKGRGMEFAEVRHYQSGDDVRSIDWRVTARTGEAHTKLFQEEKERPVLMLVDFSASMQFGSQLLFKSVQAAHLAALIAWSACARGDKLGALVFNDQQHHEFRPQSRDKAVLRVFHGLLDSHKQQQSLIDDSSSAGSANTGLLAQLQRLNQLAKPGCTVYLISDFAVLQQGDNPAIERELQRLARHCEVVACVISDPFEQHLPHYPEAVNVRSHQGQFSLPLHDAGFRRRFNQQAQQLGALRQQKLARYCHSLVEISAAKALEQQFYEGSA</sequence>
<reference evidence="2 3" key="1">
    <citation type="submission" date="2024-03" db="EMBL/GenBank/DDBJ databases">
        <title>Pseudoalteromonas qingdaonensis sp. nov., isolated from the intestines of marine benthic organisms.</title>
        <authorList>
            <person name="Lin X."/>
            <person name="Fang S."/>
            <person name="Hu X."/>
        </authorList>
    </citation>
    <scope>NUCLEOTIDE SEQUENCE [LARGE SCALE GENOMIC DNA]</scope>
    <source>
        <strain evidence="2 3">YIC-827</strain>
    </source>
</reference>
<dbReference type="PANTHER" id="PTHR33608">
    <property type="entry name" value="BLL2464 PROTEIN"/>
    <property type="match status" value="1"/>
</dbReference>
<name>A0ABU9MWD1_9GAMM</name>
<evidence type="ECO:0000259" key="1">
    <source>
        <dbReference type="Pfam" id="PF01882"/>
    </source>
</evidence>
<comment type="caution">
    <text evidence="2">The sequence shown here is derived from an EMBL/GenBank/DDBJ whole genome shotgun (WGS) entry which is preliminary data.</text>
</comment>
<dbReference type="SUPFAM" id="SSF53300">
    <property type="entry name" value="vWA-like"/>
    <property type="match status" value="1"/>
</dbReference>
<organism evidence="2 3">
    <name type="scientific">Pseudoalteromonas qingdaonensis</name>
    <dbReference type="NCBI Taxonomy" id="3131913"/>
    <lineage>
        <taxon>Bacteria</taxon>
        <taxon>Pseudomonadati</taxon>
        <taxon>Pseudomonadota</taxon>
        <taxon>Gammaproteobacteria</taxon>
        <taxon>Alteromonadales</taxon>
        <taxon>Pseudoalteromonadaceae</taxon>
        <taxon>Pseudoalteromonas</taxon>
    </lineage>
</organism>
<dbReference type="InterPro" id="IPR002881">
    <property type="entry name" value="DUF58"/>
</dbReference>
<feature type="domain" description="DUF58" evidence="1">
    <location>
        <begin position="68"/>
        <end position="294"/>
    </location>
</feature>
<gene>
    <name evidence="2" type="ORF">WCN91_07950</name>
</gene>
<protein>
    <submittedName>
        <fullName evidence="2">DUF58 domain-containing protein</fullName>
    </submittedName>
</protein>
<dbReference type="InterPro" id="IPR036465">
    <property type="entry name" value="vWFA_dom_sf"/>
</dbReference>
<evidence type="ECO:0000313" key="2">
    <source>
        <dbReference type="EMBL" id="MEM0515365.1"/>
    </source>
</evidence>
<keyword evidence="3" id="KW-1185">Reference proteome</keyword>